<proteinExistence type="inferred from homology"/>
<evidence type="ECO:0000259" key="5">
    <source>
        <dbReference type="Pfam" id="PF00551"/>
    </source>
</evidence>
<dbReference type="EC" id="2.1.2.2" evidence="4"/>
<gene>
    <name evidence="4 6" type="primary">purN</name>
    <name evidence="6" type="ORF">ACFOHL_09165</name>
</gene>
<evidence type="ECO:0000313" key="7">
    <source>
        <dbReference type="Proteomes" id="UP001595478"/>
    </source>
</evidence>
<dbReference type="PANTHER" id="PTHR43369:SF2">
    <property type="entry name" value="PHOSPHORIBOSYLGLYCINAMIDE FORMYLTRANSFERASE"/>
    <property type="match status" value="1"/>
</dbReference>
<dbReference type="Pfam" id="PF00551">
    <property type="entry name" value="Formyl_trans_N"/>
    <property type="match status" value="1"/>
</dbReference>
<evidence type="ECO:0000256" key="3">
    <source>
        <dbReference type="ARBA" id="ARBA00022755"/>
    </source>
</evidence>
<dbReference type="Gene3D" id="3.40.50.170">
    <property type="entry name" value="Formyl transferase, N-terminal domain"/>
    <property type="match status" value="1"/>
</dbReference>
<sequence>MPAKNIVILVSGNGTNAQAIIESCHQSKINAKVCAVISNRPSAYALNRAKAANIDAICIDHELFESREAFDETLRKQIDEYQPDLVVLAGFMRILSSQFVKHYEGKMLNIHPSLLPLYPGLNTHKRAIENKDTIHGASVHFVTGELDGGPVVIQAQVNIAKDDTPDTLATKVAEKEWEIYPLAIAWYCDGRLTTAKDKLILDGKTLSRNGILYNEHLV</sequence>
<dbReference type="CDD" id="cd08645">
    <property type="entry name" value="FMT_core_GART"/>
    <property type="match status" value="1"/>
</dbReference>
<comment type="caution">
    <text evidence="6">The sequence shown here is derived from an EMBL/GenBank/DDBJ whole genome shotgun (WGS) entry which is preliminary data.</text>
</comment>
<dbReference type="RefSeq" id="WP_376919920.1">
    <property type="nucleotide sequence ID" value="NZ_JBHRSW010000014.1"/>
</dbReference>
<dbReference type="InterPro" id="IPR036477">
    <property type="entry name" value="Formyl_transf_N_sf"/>
</dbReference>
<evidence type="ECO:0000256" key="4">
    <source>
        <dbReference type="HAMAP-Rule" id="MF_01930"/>
    </source>
</evidence>
<organism evidence="6 7">
    <name type="scientific">Agaribacter flavus</name>
    <dbReference type="NCBI Taxonomy" id="1902781"/>
    <lineage>
        <taxon>Bacteria</taxon>
        <taxon>Pseudomonadati</taxon>
        <taxon>Pseudomonadota</taxon>
        <taxon>Gammaproteobacteria</taxon>
        <taxon>Alteromonadales</taxon>
        <taxon>Alteromonadaceae</taxon>
        <taxon>Agaribacter</taxon>
    </lineage>
</organism>
<comment type="pathway">
    <text evidence="1 4">Purine metabolism; IMP biosynthesis via de novo pathway; N(2)-formyl-N(1)-(5-phospho-D-ribosyl)glycinamide from N(1)-(5-phospho-D-ribosyl)glycinamide (10-formyl THF route): step 1/1.</text>
</comment>
<dbReference type="SUPFAM" id="SSF53328">
    <property type="entry name" value="Formyltransferase"/>
    <property type="match status" value="1"/>
</dbReference>
<evidence type="ECO:0000313" key="6">
    <source>
        <dbReference type="EMBL" id="MFC3121788.1"/>
    </source>
</evidence>
<feature type="active site" description="Proton donor" evidence="4">
    <location>
        <position position="111"/>
    </location>
</feature>
<evidence type="ECO:0000256" key="2">
    <source>
        <dbReference type="ARBA" id="ARBA00022679"/>
    </source>
</evidence>
<protein>
    <recommendedName>
        <fullName evidence="4">Phosphoribosylglycinamide formyltransferase</fullName>
        <ecNumber evidence="4">2.1.2.2</ecNumber>
    </recommendedName>
    <alternativeName>
        <fullName evidence="4">5'-phosphoribosylglycinamide transformylase</fullName>
    </alternativeName>
    <alternativeName>
        <fullName evidence="4">GAR transformylase</fullName>
        <shortName evidence="4">GART</shortName>
    </alternativeName>
</protein>
<accession>A0ABV7FNA2</accession>
<dbReference type="InterPro" id="IPR002376">
    <property type="entry name" value="Formyl_transf_N"/>
</dbReference>
<comment type="function">
    <text evidence="4">Catalyzes the transfer of a formyl group from 10-formyltetrahydrofolate to 5-phospho-ribosyl-glycinamide (GAR), producing 5-phospho-ribosyl-N-formylglycinamide (FGAR) and tetrahydrofolate.</text>
</comment>
<keyword evidence="2 4" id="KW-0808">Transferase</keyword>
<keyword evidence="7" id="KW-1185">Reference proteome</keyword>
<dbReference type="Proteomes" id="UP001595478">
    <property type="component" value="Unassembled WGS sequence"/>
</dbReference>
<keyword evidence="3 4" id="KW-0658">Purine biosynthesis</keyword>
<dbReference type="HAMAP" id="MF_01930">
    <property type="entry name" value="PurN"/>
    <property type="match status" value="1"/>
</dbReference>
<dbReference type="PANTHER" id="PTHR43369">
    <property type="entry name" value="PHOSPHORIBOSYLGLYCINAMIDE FORMYLTRANSFERASE"/>
    <property type="match status" value="1"/>
</dbReference>
<feature type="binding site" evidence="4">
    <location>
        <begin position="14"/>
        <end position="16"/>
    </location>
    <ligand>
        <name>N(1)-(5-phospho-beta-D-ribosyl)glycinamide</name>
        <dbReference type="ChEBI" id="CHEBI:143788"/>
    </ligand>
</feature>
<feature type="domain" description="Formyl transferase N-terminal" evidence="5">
    <location>
        <begin position="4"/>
        <end position="184"/>
    </location>
</feature>
<dbReference type="GO" id="GO:0004644">
    <property type="term" value="F:phosphoribosylglycinamide formyltransferase activity"/>
    <property type="evidence" value="ECO:0007669"/>
    <property type="project" value="UniProtKB-EC"/>
</dbReference>
<evidence type="ECO:0000256" key="1">
    <source>
        <dbReference type="ARBA" id="ARBA00005054"/>
    </source>
</evidence>
<feature type="binding site" evidence="4">
    <location>
        <position position="67"/>
    </location>
    <ligand>
        <name>(6R)-10-formyltetrahydrofolate</name>
        <dbReference type="ChEBI" id="CHEBI:195366"/>
    </ligand>
</feature>
<dbReference type="InterPro" id="IPR004607">
    <property type="entry name" value="GART"/>
</dbReference>
<feature type="site" description="Raises pKa of active site His" evidence="4">
    <location>
        <position position="147"/>
    </location>
</feature>
<comment type="catalytic activity">
    <reaction evidence="4">
        <text>N(1)-(5-phospho-beta-D-ribosyl)glycinamide + (6R)-10-formyltetrahydrofolate = N(2)-formyl-N(1)-(5-phospho-beta-D-ribosyl)glycinamide + (6S)-5,6,7,8-tetrahydrofolate + H(+)</text>
        <dbReference type="Rhea" id="RHEA:15053"/>
        <dbReference type="ChEBI" id="CHEBI:15378"/>
        <dbReference type="ChEBI" id="CHEBI:57453"/>
        <dbReference type="ChEBI" id="CHEBI:143788"/>
        <dbReference type="ChEBI" id="CHEBI:147286"/>
        <dbReference type="ChEBI" id="CHEBI:195366"/>
        <dbReference type="EC" id="2.1.2.2"/>
    </reaction>
</comment>
<name>A0ABV7FNA2_9ALTE</name>
<dbReference type="NCBIfam" id="TIGR00639">
    <property type="entry name" value="PurN"/>
    <property type="match status" value="1"/>
</dbReference>
<feature type="binding site" evidence="4">
    <location>
        <position position="109"/>
    </location>
    <ligand>
        <name>(6R)-10-formyltetrahydrofolate</name>
        <dbReference type="ChEBI" id="CHEBI:195366"/>
    </ligand>
</feature>
<comment type="similarity">
    <text evidence="4">Belongs to the GART family.</text>
</comment>
<reference evidence="7" key="1">
    <citation type="journal article" date="2019" name="Int. J. Syst. Evol. Microbiol.">
        <title>The Global Catalogue of Microorganisms (GCM) 10K type strain sequencing project: providing services to taxonomists for standard genome sequencing and annotation.</title>
        <authorList>
            <consortium name="The Broad Institute Genomics Platform"/>
            <consortium name="The Broad Institute Genome Sequencing Center for Infectious Disease"/>
            <person name="Wu L."/>
            <person name="Ma J."/>
        </authorList>
    </citation>
    <scope>NUCLEOTIDE SEQUENCE [LARGE SCALE GENOMIC DNA]</scope>
    <source>
        <strain evidence="7">KCTC 52473</strain>
    </source>
</reference>
<dbReference type="EMBL" id="JBHRSW010000014">
    <property type="protein sequence ID" value="MFC3121788.1"/>
    <property type="molecule type" value="Genomic_DNA"/>
</dbReference>
<feature type="binding site" evidence="4">
    <location>
        <begin position="92"/>
        <end position="95"/>
    </location>
    <ligand>
        <name>(6R)-10-formyltetrahydrofolate</name>
        <dbReference type="ChEBI" id="CHEBI:195366"/>
    </ligand>
</feature>